<evidence type="ECO:0000313" key="1">
    <source>
        <dbReference type="EMBL" id="KAJ8672382.1"/>
    </source>
</evidence>
<reference evidence="1" key="1">
    <citation type="submission" date="2023-04" db="EMBL/GenBank/DDBJ databases">
        <title>A chromosome-level genome assembly of the parasitoid wasp Eretmocerus hayati.</title>
        <authorList>
            <person name="Zhong Y."/>
            <person name="Liu S."/>
            <person name="Liu Y."/>
        </authorList>
    </citation>
    <scope>NUCLEOTIDE SEQUENCE</scope>
    <source>
        <strain evidence="1">ZJU_SS_LIU_2023</strain>
    </source>
</reference>
<sequence length="127" mass="14312">MSKPNLVPVQHSPHTLSTAFAVIELSKGTPFSKESEKLFAVALRHYKRDEKTVRFPKGPYRLRDFELIGGLLSGADVDLPTRWELVSCNLLFDHSSESCTHYNASNHFLYTPIILLTAILTLSIKLL</sequence>
<dbReference type="EMBL" id="CM056743">
    <property type="protein sequence ID" value="KAJ8672382.1"/>
    <property type="molecule type" value="Genomic_DNA"/>
</dbReference>
<comment type="caution">
    <text evidence="1">The sequence shown here is derived from an EMBL/GenBank/DDBJ whole genome shotgun (WGS) entry which is preliminary data.</text>
</comment>
<protein>
    <submittedName>
        <fullName evidence="1">Uncharacterized protein</fullName>
    </submittedName>
</protein>
<dbReference type="Proteomes" id="UP001239111">
    <property type="component" value="Chromosome 3"/>
</dbReference>
<gene>
    <name evidence="1" type="ORF">QAD02_003641</name>
</gene>
<name>A0ACC2NMS0_9HYME</name>
<keyword evidence="2" id="KW-1185">Reference proteome</keyword>
<evidence type="ECO:0000313" key="2">
    <source>
        <dbReference type="Proteomes" id="UP001239111"/>
    </source>
</evidence>
<organism evidence="1 2">
    <name type="scientific">Eretmocerus hayati</name>
    <dbReference type="NCBI Taxonomy" id="131215"/>
    <lineage>
        <taxon>Eukaryota</taxon>
        <taxon>Metazoa</taxon>
        <taxon>Ecdysozoa</taxon>
        <taxon>Arthropoda</taxon>
        <taxon>Hexapoda</taxon>
        <taxon>Insecta</taxon>
        <taxon>Pterygota</taxon>
        <taxon>Neoptera</taxon>
        <taxon>Endopterygota</taxon>
        <taxon>Hymenoptera</taxon>
        <taxon>Apocrita</taxon>
        <taxon>Proctotrupomorpha</taxon>
        <taxon>Chalcidoidea</taxon>
        <taxon>Aphelinidae</taxon>
        <taxon>Aphelininae</taxon>
        <taxon>Eretmocerus</taxon>
    </lineage>
</organism>
<accession>A0ACC2NMS0</accession>
<proteinExistence type="predicted"/>